<organism evidence="1 2">
    <name type="scientific">Peronospora matthiolae</name>
    <dbReference type="NCBI Taxonomy" id="2874970"/>
    <lineage>
        <taxon>Eukaryota</taxon>
        <taxon>Sar</taxon>
        <taxon>Stramenopiles</taxon>
        <taxon>Oomycota</taxon>
        <taxon>Peronosporomycetes</taxon>
        <taxon>Peronosporales</taxon>
        <taxon>Peronosporaceae</taxon>
        <taxon>Peronospora</taxon>
    </lineage>
</organism>
<dbReference type="EMBL" id="CAKLBY020000153">
    <property type="protein sequence ID" value="CAK7929849.1"/>
    <property type="molecule type" value="Genomic_DNA"/>
</dbReference>
<dbReference type="AlphaFoldDB" id="A0AAV1U9R5"/>
<name>A0AAV1U9R5_9STRA</name>
<protein>
    <submittedName>
        <fullName evidence="1">Uncharacterized protein</fullName>
    </submittedName>
</protein>
<evidence type="ECO:0000313" key="1">
    <source>
        <dbReference type="EMBL" id="CAK7929849.1"/>
    </source>
</evidence>
<accession>A0AAV1U9R5</accession>
<reference evidence="1" key="1">
    <citation type="submission" date="2024-01" db="EMBL/GenBank/DDBJ databases">
        <authorList>
            <person name="Webb A."/>
        </authorList>
    </citation>
    <scope>NUCLEOTIDE SEQUENCE</scope>
    <source>
        <strain evidence="1">Pm1</strain>
    </source>
</reference>
<proteinExistence type="predicted"/>
<dbReference type="Proteomes" id="UP001162060">
    <property type="component" value="Unassembled WGS sequence"/>
</dbReference>
<sequence>MQGTAGDMLDHDDFQHLNIFEWEALRRFEAVAGIIAAVAMLKDTPERL</sequence>
<gene>
    <name evidence="1" type="ORF">PM001_LOCUS14999</name>
</gene>
<evidence type="ECO:0000313" key="2">
    <source>
        <dbReference type="Proteomes" id="UP001162060"/>
    </source>
</evidence>
<comment type="caution">
    <text evidence="1">The sequence shown here is derived from an EMBL/GenBank/DDBJ whole genome shotgun (WGS) entry which is preliminary data.</text>
</comment>